<reference evidence="3 4" key="1">
    <citation type="submission" date="2024-07" db="EMBL/GenBank/DDBJ databases">
        <title>Molecular mechanisms and environmental adaptations of flagellar loss and biofilm growth of Rhodanobacter under environmental stress.</title>
        <authorList>
            <person name="Chen M."/>
        </authorList>
    </citation>
    <scope>NUCLEOTIDE SEQUENCE [LARGE SCALE GENOMIC DNA]</scope>
    <source>
        <strain evidence="3 4">RS22</strain>
    </source>
</reference>
<dbReference type="InterPro" id="IPR029058">
    <property type="entry name" value="AB_hydrolase_fold"/>
</dbReference>
<dbReference type="InterPro" id="IPR050266">
    <property type="entry name" value="AB_hydrolase_sf"/>
</dbReference>
<dbReference type="Gene3D" id="3.40.50.1820">
    <property type="entry name" value="alpha/beta hydrolase"/>
    <property type="match status" value="1"/>
</dbReference>
<keyword evidence="1 3" id="KW-0378">Hydrolase</keyword>
<dbReference type="GO" id="GO:0016787">
    <property type="term" value="F:hydrolase activity"/>
    <property type="evidence" value="ECO:0007669"/>
    <property type="project" value="UniProtKB-KW"/>
</dbReference>
<evidence type="ECO:0000313" key="3">
    <source>
        <dbReference type="EMBL" id="MEY2181155.1"/>
    </source>
</evidence>
<dbReference type="EMBL" id="JBGBPY010000001">
    <property type="protein sequence ID" value="MEY2181155.1"/>
    <property type="molecule type" value="Genomic_DNA"/>
</dbReference>
<dbReference type="PANTHER" id="PTHR43798">
    <property type="entry name" value="MONOACYLGLYCEROL LIPASE"/>
    <property type="match status" value="1"/>
</dbReference>
<gene>
    <name evidence="3" type="ORF">AB7878_01885</name>
</gene>
<dbReference type="SUPFAM" id="SSF53474">
    <property type="entry name" value="alpha/beta-Hydrolases"/>
    <property type="match status" value="1"/>
</dbReference>
<dbReference type="InterPro" id="IPR000073">
    <property type="entry name" value="AB_hydrolase_1"/>
</dbReference>
<proteinExistence type="predicted"/>
<evidence type="ECO:0000256" key="1">
    <source>
        <dbReference type="ARBA" id="ARBA00022801"/>
    </source>
</evidence>
<accession>A0ABV4ALY2</accession>
<dbReference type="PANTHER" id="PTHR43798:SF31">
    <property type="entry name" value="AB HYDROLASE SUPERFAMILY PROTEIN YCLE"/>
    <property type="match status" value="1"/>
</dbReference>
<protein>
    <submittedName>
        <fullName evidence="3">Alpha/beta fold hydrolase</fullName>
    </submittedName>
</protein>
<feature type="domain" description="AB hydrolase-1" evidence="2">
    <location>
        <begin position="26"/>
        <end position="258"/>
    </location>
</feature>
<organism evidence="3 4">
    <name type="scientific">Rhodanobacter humi</name>
    <dbReference type="NCBI Taxonomy" id="1888173"/>
    <lineage>
        <taxon>Bacteria</taxon>
        <taxon>Pseudomonadati</taxon>
        <taxon>Pseudomonadota</taxon>
        <taxon>Gammaproteobacteria</taxon>
        <taxon>Lysobacterales</taxon>
        <taxon>Rhodanobacteraceae</taxon>
        <taxon>Rhodanobacter</taxon>
    </lineage>
</organism>
<sequence length="286" mass="31022">MNVSTHLIDVEGARLHVEESGSGDTVAMLHGFLVDSGQWDAEFAALSRDHRVLRHDARGFGRSTIEPGVAYAHHEDLAAVLDARGVRRTALLACSGGAATALDFALAHPARVDAMVFVGAGYWGQFANGTPAARAFMQAFGSYDVPGMIDSSLRAFTDGPRRRPEDVDAVVRRRTREMTAHNFQREPNYWRRTALDQREPQPSALERLHEITAPTLLIVGSEDQPEVIALSERMAAGITGARLLLVQGAGHHANLEAPDVVLAEVRRWLARHAQRRVTAAGASSAA</sequence>
<dbReference type="Proteomes" id="UP001562159">
    <property type="component" value="Unassembled WGS sequence"/>
</dbReference>
<dbReference type="PRINTS" id="PR00111">
    <property type="entry name" value="ABHYDROLASE"/>
</dbReference>
<dbReference type="Pfam" id="PF00561">
    <property type="entry name" value="Abhydrolase_1"/>
    <property type="match status" value="1"/>
</dbReference>
<name>A0ABV4ALY2_9GAMM</name>
<evidence type="ECO:0000259" key="2">
    <source>
        <dbReference type="Pfam" id="PF00561"/>
    </source>
</evidence>
<keyword evidence="4" id="KW-1185">Reference proteome</keyword>
<evidence type="ECO:0000313" key="4">
    <source>
        <dbReference type="Proteomes" id="UP001562159"/>
    </source>
</evidence>
<comment type="caution">
    <text evidence="3">The sequence shown here is derived from an EMBL/GenBank/DDBJ whole genome shotgun (WGS) entry which is preliminary data.</text>
</comment>